<dbReference type="GO" id="GO:0009288">
    <property type="term" value="C:bacterial-type flagellum"/>
    <property type="evidence" value="ECO:0007669"/>
    <property type="project" value="InterPro"/>
</dbReference>
<name>A0AA86T9U7_9BACT</name>
<dbReference type="Pfam" id="PF04344">
    <property type="entry name" value="CheZ"/>
    <property type="match status" value="1"/>
</dbReference>
<dbReference type="GO" id="GO:0050920">
    <property type="term" value="P:regulation of chemotaxis"/>
    <property type="evidence" value="ECO:0007669"/>
    <property type="project" value="InterPro"/>
</dbReference>
<dbReference type="RefSeq" id="WP_289269866.1">
    <property type="nucleotide sequence ID" value="NZ_OX365700.1"/>
</dbReference>
<evidence type="ECO:0000313" key="1">
    <source>
        <dbReference type="EMBL" id="CAI4033018.1"/>
    </source>
</evidence>
<gene>
    <name evidence="1" type="ORF">DNFV4_03448</name>
</gene>
<dbReference type="SUPFAM" id="SSF75708">
    <property type="entry name" value="Chemotaxis phosphatase CheZ"/>
    <property type="match status" value="1"/>
</dbReference>
<dbReference type="GO" id="GO:0003824">
    <property type="term" value="F:catalytic activity"/>
    <property type="evidence" value="ECO:0007669"/>
    <property type="project" value="InterPro"/>
</dbReference>
<dbReference type="InterPro" id="IPR007439">
    <property type="entry name" value="Chemotax_Pase_CheZ"/>
</dbReference>
<dbReference type="EMBL" id="OX365700">
    <property type="protein sequence ID" value="CAI4033018.1"/>
    <property type="molecule type" value="Genomic_DNA"/>
</dbReference>
<reference evidence="1" key="1">
    <citation type="submission" date="2022-10" db="EMBL/GenBank/DDBJ databases">
        <authorList>
            <person name="Koch H."/>
        </authorList>
    </citation>
    <scope>NUCLEOTIDE SEQUENCE</scope>
    <source>
        <strain evidence="1">DNF</strain>
    </source>
</reference>
<organism evidence="1 2">
    <name type="scientific">Nitrospira tepida</name>
    <dbReference type="NCBI Taxonomy" id="2973512"/>
    <lineage>
        <taxon>Bacteria</taxon>
        <taxon>Pseudomonadati</taxon>
        <taxon>Nitrospirota</taxon>
        <taxon>Nitrospiria</taxon>
        <taxon>Nitrospirales</taxon>
        <taxon>Nitrospiraceae</taxon>
        <taxon>Nitrospira</taxon>
    </lineage>
</organism>
<keyword evidence="2" id="KW-1185">Reference proteome</keyword>
<dbReference type="KEGG" id="nti:DNFV4_03448"/>
<dbReference type="AlphaFoldDB" id="A0AA86T9U7"/>
<proteinExistence type="predicted"/>
<protein>
    <submittedName>
        <fullName evidence="1">Chemotaxis protein CheZ</fullName>
    </submittedName>
</protein>
<evidence type="ECO:0000313" key="2">
    <source>
        <dbReference type="Proteomes" id="UP001179121"/>
    </source>
</evidence>
<dbReference type="Gene3D" id="1.10.287.500">
    <property type="entry name" value="Helix hairpin bin"/>
    <property type="match status" value="1"/>
</dbReference>
<sequence length="196" mass="21998">MSDQNRKLYEELGDLARYIEQTMHGFQNLQQPIEAASHQLPQATEHLSDLRKMSEEATHNVMGQTEAIQDNHGRLLTALNGILARLSHAGIGGPLLDDLEAIRQLLNDDEKRLIEIFTALSFQDLLAQRVNKLVTVLTDVEHKLLELLVIFGSQHPNGQQRDQGKTGDMLKWLEASKTTALKQDLVDDVLEQLGFG</sequence>
<accession>A0AA86T9U7</accession>
<dbReference type="Proteomes" id="UP001179121">
    <property type="component" value="Chromosome"/>
</dbReference>